<dbReference type="InterPro" id="IPR017937">
    <property type="entry name" value="Thioredoxin_CS"/>
</dbReference>
<accession>A0A8J7G9Z7</accession>
<dbReference type="EMBL" id="JADKPV010000007">
    <property type="protein sequence ID" value="MBF4501993.1"/>
    <property type="molecule type" value="Genomic_DNA"/>
</dbReference>
<evidence type="ECO:0000313" key="3">
    <source>
        <dbReference type="EMBL" id="MBF4501993.1"/>
    </source>
</evidence>
<sequence>MKRQTVLSLLFITIIVAMLVYTVKESLNDLADIEPYHGEAVVDNERVEGAVGLQKGDIAPNIQLKSLQGDVISLHDYRGQYVILNFWASWCGPCRVEMPHMESYYREYKEQHEVELLAVNLTSDERKGRQGIESFVDKNRLTFPVLLDQEGYTKKEYHILQIPTTYILDREGVIAYKIMGPLDEKKLIELMEQLQEQ</sequence>
<dbReference type="AlphaFoldDB" id="A0A8J7G9Z7"/>
<dbReference type="CDD" id="cd02966">
    <property type="entry name" value="TlpA_like_family"/>
    <property type="match status" value="1"/>
</dbReference>
<keyword evidence="1" id="KW-1015">Disulfide bond</keyword>
<dbReference type="Pfam" id="PF00578">
    <property type="entry name" value="AhpC-TSA"/>
    <property type="match status" value="1"/>
</dbReference>
<dbReference type="InterPro" id="IPR000866">
    <property type="entry name" value="AhpC/TSA"/>
</dbReference>
<dbReference type="RefSeq" id="WP_194563479.1">
    <property type="nucleotide sequence ID" value="NZ_JADKPV010000007.1"/>
</dbReference>
<dbReference type="GO" id="GO:0016209">
    <property type="term" value="F:antioxidant activity"/>
    <property type="evidence" value="ECO:0007669"/>
    <property type="project" value="InterPro"/>
</dbReference>
<gene>
    <name evidence="3" type="ORF">IRY55_11555</name>
</gene>
<dbReference type="PANTHER" id="PTHR42852:SF1">
    <property type="entry name" value="THIOREDOXIN-LIKE PROTEIN YNEN"/>
    <property type="match status" value="1"/>
</dbReference>
<dbReference type="Proteomes" id="UP000622653">
    <property type="component" value="Unassembled WGS sequence"/>
</dbReference>
<evidence type="ECO:0000313" key="4">
    <source>
        <dbReference type="Proteomes" id="UP000622653"/>
    </source>
</evidence>
<dbReference type="InterPro" id="IPR013766">
    <property type="entry name" value="Thioredoxin_domain"/>
</dbReference>
<dbReference type="InterPro" id="IPR036249">
    <property type="entry name" value="Thioredoxin-like_sf"/>
</dbReference>
<dbReference type="PROSITE" id="PS51352">
    <property type="entry name" value="THIOREDOXIN_2"/>
    <property type="match status" value="1"/>
</dbReference>
<reference evidence="3" key="1">
    <citation type="submission" date="2020-11" db="EMBL/GenBank/DDBJ databases">
        <title>Multidrug resistant novel bacterium Savagea serpentis sp. nov., isolated from the scats of a vine snake (Ahaetulla nasuta).</title>
        <authorList>
            <person name="Venkata Ramana V."/>
            <person name="Vikas Patil S."/>
            <person name="Yogita Lugani V."/>
        </authorList>
    </citation>
    <scope>NUCLEOTIDE SEQUENCE</scope>
    <source>
        <strain evidence="3">SN6</strain>
    </source>
</reference>
<feature type="domain" description="Thioredoxin" evidence="2">
    <location>
        <begin position="53"/>
        <end position="196"/>
    </location>
</feature>
<comment type="caution">
    <text evidence="3">The sequence shown here is derived from an EMBL/GenBank/DDBJ whole genome shotgun (WGS) entry which is preliminary data.</text>
</comment>
<dbReference type="InterPro" id="IPR050553">
    <property type="entry name" value="Thioredoxin_ResA/DsbE_sf"/>
</dbReference>
<dbReference type="SUPFAM" id="SSF52833">
    <property type="entry name" value="Thioredoxin-like"/>
    <property type="match status" value="1"/>
</dbReference>
<evidence type="ECO:0000256" key="1">
    <source>
        <dbReference type="ARBA" id="ARBA00023157"/>
    </source>
</evidence>
<dbReference type="PANTHER" id="PTHR42852">
    <property type="entry name" value="THIOL:DISULFIDE INTERCHANGE PROTEIN DSBE"/>
    <property type="match status" value="1"/>
</dbReference>
<keyword evidence="4" id="KW-1185">Reference proteome</keyword>
<evidence type="ECO:0000259" key="2">
    <source>
        <dbReference type="PROSITE" id="PS51352"/>
    </source>
</evidence>
<dbReference type="GO" id="GO:0016491">
    <property type="term" value="F:oxidoreductase activity"/>
    <property type="evidence" value="ECO:0007669"/>
    <property type="project" value="InterPro"/>
</dbReference>
<organism evidence="3 4">
    <name type="scientific">Savagea serpentis</name>
    <dbReference type="NCBI Taxonomy" id="2785297"/>
    <lineage>
        <taxon>Bacteria</taxon>
        <taxon>Bacillati</taxon>
        <taxon>Bacillota</taxon>
        <taxon>Bacilli</taxon>
        <taxon>Bacillales</taxon>
        <taxon>Caryophanaceae</taxon>
        <taxon>Savagea</taxon>
    </lineage>
</organism>
<protein>
    <submittedName>
        <fullName evidence="3">TlpA family protein disulfide reductase</fullName>
    </submittedName>
</protein>
<dbReference type="Gene3D" id="3.40.30.10">
    <property type="entry name" value="Glutaredoxin"/>
    <property type="match status" value="1"/>
</dbReference>
<name>A0A8J7G9Z7_9BACL</name>
<proteinExistence type="predicted"/>
<dbReference type="PROSITE" id="PS00194">
    <property type="entry name" value="THIOREDOXIN_1"/>
    <property type="match status" value="1"/>
</dbReference>